<comment type="similarity">
    <text evidence="7">Belongs to the transglycosylase MltG family.</text>
</comment>
<gene>
    <name evidence="7 8" type="primary">mltG</name>
    <name evidence="8" type="ORF">IAB06_06940</name>
</gene>
<comment type="subcellular location">
    <subcellularLocation>
        <location evidence="7">Cell membrane</location>
        <topology evidence="7">Single-pass membrane protein</topology>
    </subcellularLocation>
</comment>
<feature type="site" description="Important for catalytic activity" evidence="7">
    <location>
        <position position="221"/>
    </location>
</feature>
<evidence type="ECO:0000256" key="5">
    <source>
        <dbReference type="ARBA" id="ARBA00023239"/>
    </source>
</evidence>
<dbReference type="GO" id="GO:0009252">
    <property type="term" value="P:peptidoglycan biosynthetic process"/>
    <property type="evidence" value="ECO:0007669"/>
    <property type="project" value="UniProtKB-UniRule"/>
</dbReference>
<keyword evidence="3 7" id="KW-1133">Transmembrane helix</keyword>
<comment type="function">
    <text evidence="7">Functions as a peptidoglycan terminase that cleaves nascent peptidoglycan strands endolytically to terminate their elongation.</text>
</comment>
<dbReference type="Proteomes" id="UP000824099">
    <property type="component" value="Unassembled WGS sequence"/>
</dbReference>
<evidence type="ECO:0000256" key="7">
    <source>
        <dbReference type="HAMAP-Rule" id="MF_02065"/>
    </source>
</evidence>
<dbReference type="GO" id="GO:0008932">
    <property type="term" value="F:lytic endotransglycosylase activity"/>
    <property type="evidence" value="ECO:0007669"/>
    <property type="project" value="UniProtKB-UniRule"/>
</dbReference>
<dbReference type="PANTHER" id="PTHR30518:SF2">
    <property type="entry name" value="ENDOLYTIC MUREIN TRANSGLYCOSYLASE"/>
    <property type="match status" value="1"/>
</dbReference>
<evidence type="ECO:0000256" key="3">
    <source>
        <dbReference type="ARBA" id="ARBA00022989"/>
    </source>
</evidence>
<evidence type="ECO:0000256" key="6">
    <source>
        <dbReference type="ARBA" id="ARBA00023316"/>
    </source>
</evidence>
<organism evidence="8 9">
    <name type="scientific">Candidatus Avacidaminococcus intestinavium</name>
    <dbReference type="NCBI Taxonomy" id="2840684"/>
    <lineage>
        <taxon>Bacteria</taxon>
        <taxon>Bacillati</taxon>
        <taxon>Bacillota</taxon>
        <taxon>Negativicutes</taxon>
        <taxon>Acidaminococcales</taxon>
        <taxon>Acidaminococcaceae</taxon>
        <taxon>Acidaminococcaceae incertae sedis</taxon>
        <taxon>Candidatus Avacidaminococcus</taxon>
    </lineage>
</organism>
<protein>
    <recommendedName>
        <fullName evidence="7">Endolytic murein transglycosylase</fullName>
        <ecNumber evidence="7">4.2.2.29</ecNumber>
    </recommendedName>
    <alternativeName>
        <fullName evidence="7">Peptidoglycan lytic transglycosylase</fullName>
    </alternativeName>
    <alternativeName>
        <fullName evidence="7">Peptidoglycan polymerization terminase</fullName>
    </alternativeName>
</protein>
<dbReference type="NCBIfam" id="TIGR00247">
    <property type="entry name" value="endolytic transglycosylase MltG"/>
    <property type="match status" value="1"/>
</dbReference>
<keyword evidence="4 7" id="KW-0472">Membrane</keyword>
<keyword evidence="2 7" id="KW-0812">Transmembrane</keyword>
<accession>A0A9D1MQT9</accession>
<dbReference type="GO" id="GO:0005886">
    <property type="term" value="C:plasma membrane"/>
    <property type="evidence" value="ECO:0007669"/>
    <property type="project" value="UniProtKB-SubCell"/>
</dbReference>
<dbReference type="EMBL" id="DVNI01000116">
    <property type="protein sequence ID" value="HIU64749.1"/>
    <property type="molecule type" value="Genomic_DNA"/>
</dbReference>
<dbReference type="GO" id="GO:0071555">
    <property type="term" value="P:cell wall organization"/>
    <property type="evidence" value="ECO:0007669"/>
    <property type="project" value="UniProtKB-KW"/>
</dbReference>
<feature type="transmembrane region" description="Helical" evidence="7">
    <location>
        <begin position="12"/>
        <end position="33"/>
    </location>
</feature>
<dbReference type="InterPro" id="IPR003770">
    <property type="entry name" value="MLTG-like"/>
</dbReference>
<keyword evidence="1 7" id="KW-1003">Cell membrane</keyword>
<dbReference type="HAMAP" id="MF_02065">
    <property type="entry name" value="MltG"/>
    <property type="match status" value="1"/>
</dbReference>
<evidence type="ECO:0000256" key="1">
    <source>
        <dbReference type="ARBA" id="ARBA00022475"/>
    </source>
</evidence>
<comment type="caution">
    <text evidence="8">The sequence shown here is derived from an EMBL/GenBank/DDBJ whole genome shotgun (WGS) entry which is preliminary data.</text>
</comment>
<dbReference type="Gene3D" id="3.30.1490.480">
    <property type="entry name" value="Endolytic murein transglycosylase"/>
    <property type="match status" value="1"/>
</dbReference>
<dbReference type="Pfam" id="PF02618">
    <property type="entry name" value="YceG"/>
    <property type="match status" value="1"/>
</dbReference>
<reference evidence="8" key="1">
    <citation type="submission" date="2020-10" db="EMBL/GenBank/DDBJ databases">
        <authorList>
            <person name="Gilroy R."/>
        </authorList>
    </citation>
    <scope>NUCLEOTIDE SEQUENCE</scope>
    <source>
        <strain evidence="8">CHK160-1198</strain>
    </source>
</reference>
<dbReference type="Gene3D" id="3.30.160.60">
    <property type="entry name" value="Classic Zinc Finger"/>
    <property type="match status" value="1"/>
</dbReference>
<dbReference type="AlphaFoldDB" id="A0A9D1MQT9"/>
<dbReference type="EC" id="4.2.2.29" evidence="7"/>
<evidence type="ECO:0000256" key="4">
    <source>
        <dbReference type="ARBA" id="ARBA00023136"/>
    </source>
</evidence>
<proteinExistence type="inferred from homology"/>
<dbReference type="CDD" id="cd08010">
    <property type="entry name" value="MltG_like"/>
    <property type="match status" value="1"/>
</dbReference>
<evidence type="ECO:0000313" key="8">
    <source>
        <dbReference type="EMBL" id="HIU64749.1"/>
    </source>
</evidence>
<keyword evidence="6 7" id="KW-0961">Cell wall biogenesis/degradation</keyword>
<keyword evidence="5 7" id="KW-0456">Lyase</keyword>
<comment type="catalytic activity">
    <reaction evidence="7">
        <text>a peptidoglycan chain = a peptidoglycan chain with N-acetyl-1,6-anhydromuramyl-[peptide] at the reducing end + a peptidoglycan chain with N-acetylglucosamine at the non-reducing end.</text>
        <dbReference type="EC" id="4.2.2.29"/>
    </reaction>
</comment>
<name>A0A9D1MQT9_9FIRM</name>
<evidence type="ECO:0000256" key="2">
    <source>
        <dbReference type="ARBA" id="ARBA00022692"/>
    </source>
</evidence>
<sequence length="336" mass="37617">MSRFNISRPILIIIVVILIASIGFMHLTGNVALKGEPKQLVVVKAGMTTDELTEVLFSENLITSPLAFRIQARALRLGDKLKVGEYEIKPGMSNSKIIKMLKEGRVRFLVLTIPEGYTVEQIATKIEKEGFGKAEEIKKLAKDYAPYPYMQTNNPDVIYKAEGFLYPSTYHISFGISESDILRLLVNEFDEQLTPAIRMAITAQNMTIRDAVNMAAMVEKEAVFADEKPLIAGVFRKRLAIGMPIQSDTTIQYILGTQKPEITIADTKIESPYNTYLHQGMPPGPIASPSISTIEAVLNATDTELLYFVADLEGRHHFTKTYEEHLQEIDRIHGPQ</sequence>
<reference evidence="8" key="2">
    <citation type="journal article" date="2021" name="PeerJ">
        <title>Extensive microbial diversity within the chicken gut microbiome revealed by metagenomics and culture.</title>
        <authorList>
            <person name="Gilroy R."/>
            <person name="Ravi A."/>
            <person name="Getino M."/>
            <person name="Pursley I."/>
            <person name="Horton D.L."/>
            <person name="Alikhan N.F."/>
            <person name="Baker D."/>
            <person name="Gharbi K."/>
            <person name="Hall N."/>
            <person name="Watson M."/>
            <person name="Adriaenssens E.M."/>
            <person name="Foster-Nyarko E."/>
            <person name="Jarju S."/>
            <person name="Secka A."/>
            <person name="Antonio M."/>
            <person name="Oren A."/>
            <person name="Chaudhuri R.R."/>
            <person name="La Ragione R."/>
            <person name="Hildebrand F."/>
            <person name="Pallen M.J."/>
        </authorList>
    </citation>
    <scope>NUCLEOTIDE SEQUENCE</scope>
    <source>
        <strain evidence="8">CHK160-1198</strain>
    </source>
</reference>
<evidence type="ECO:0000313" key="9">
    <source>
        <dbReference type="Proteomes" id="UP000824099"/>
    </source>
</evidence>
<dbReference type="PANTHER" id="PTHR30518">
    <property type="entry name" value="ENDOLYTIC MUREIN TRANSGLYCOSYLASE"/>
    <property type="match status" value="1"/>
</dbReference>